<dbReference type="OrthoDB" id="9784332at2"/>
<dbReference type="PROSITE" id="PS00211">
    <property type="entry name" value="ABC_TRANSPORTER_1"/>
    <property type="match status" value="1"/>
</dbReference>
<dbReference type="InterPro" id="IPR027417">
    <property type="entry name" value="P-loop_NTPase"/>
</dbReference>
<dbReference type="CDD" id="cd03225">
    <property type="entry name" value="ABC_cobalt_CbiO_domain1"/>
    <property type="match status" value="1"/>
</dbReference>
<dbReference type="FunFam" id="3.40.50.300:FF:000224">
    <property type="entry name" value="Energy-coupling factor transporter ATP-binding protein EcfA"/>
    <property type="match status" value="1"/>
</dbReference>
<dbReference type="Pfam" id="PF00005">
    <property type="entry name" value="ABC_tran"/>
    <property type="match status" value="1"/>
</dbReference>
<keyword evidence="5" id="KW-0547">Nucleotide-binding</keyword>
<dbReference type="PANTHER" id="PTHR43553:SF24">
    <property type="entry name" value="ENERGY-COUPLING FACTOR TRANSPORTER ATP-BINDING PROTEIN ECFA1"/>
    <property type="match status" value="1"/>
</dbReference>
<dbReference type="Proteomes" id="UP000243739">
    <property type="component" value="Unassembled WGS sequence"/>
</dbReference>
<dbReference type="InterPro" id="IPR030947">
    <property type="entry name" value="EcfA_1"/>
</dbReference>
<dbReference type="RefSeq" id="WP_069657665.1">
    <property type="nucleotide sequence ID" value="NZ_MIJF01000089.1"/>
</dbReference>
<gene>
    <name evidence="10" type="ORF">BHF71_04650</name>
</gene>
<dbReference type="InterPro" id="IPR003593">
    <property type="entry name" value="AAA+_ATPase"/>
</dbReference>
<evidence type="ECO:0000256" key="6">
    <source>
        <dbReference type="ARBA" id="ARBA00022840"/>
    </source>
</evidence>
<dbReference type="NCBIfam" id="TIGR04520">
    <property type="entry name" value="ECF_ATPase_1"/>
    <property type="match status" value="1"/>
</dbReference>
<name>A0A1D2YS66_9BACI</name>
<comment type="caution">
    <text evidence="10">The sequence shown here is derived from an EMBL/GenBank/DDBJ whole genome shotgun (WGS) entry which is preliminary data.</text>
</comment>
<keyword evidence="11" id="KW-1185">Reference proteome</keyword>
<evidence type="ECO:0000256" key="3">
    <source>
        <dbReference type="ARBA" id="ARBA00022448"/>
    </source>
</evidence>
<sequence>MVNPIIELRNVSYQYPGMEQEVLKNISIYLEENQFITILGPNGSGKSTLAKLLNGLLLPTEGVVIVDQIDTNSDEEQVWTIRSQVGIVFQNPDNQIVANTVEDDVAFGLENKGIEPEVIRERVDKALDKVGLGFAKLYEPHYLSGGQKQKVAIAGIIAMKPKVIILDEATSMLDPKGKKEVLQTVKNLSSIEKITILHITHDLHEAILADRVIVLDKGKILLDGSPKKVFKERLLLKHIGLDVPLATELAYRLKENGVPIKEDIVSIEEFVQELWTYI</sequence>
<organism evidence="10 11">
    <name type="scientific">Vulcanibacillus modesticaldus</name>
    <dbReference type="NCBI Taxonomy" id="337097"/>
    <lineage>
        <taxon>Bacteria</taxon>
        <taxon>Bacillati</taxon>
        <taxon>Bacillota</taxon>
        <taxon>Bacilli</taxon>
        <taxon>Bacillales</taxon>
        <taxon>Bacillaceae</taxon>
        <taxon>Vulcanibacillus</taxon>
    </lineage>
</organism>
<protein>
    <submittedName>
        <fullName evidence="10">Energy-coupling factor transporter ATPase</fullName>
    </submittedName>
</protein>
<dbReference type="GO" id="GO:0005524">
    <property type="term" value="F:ATP binding"/>
    <property type="evidence" value="ECO:0007669"/>
    <property type="project" value="UniProtKB-KW"/>
</dbReference>
<evidence type="ECO:0000259" key="9">
    <source>
        <dbReference type="PROSITE" id="PS50893"/>
    </source>
</evidence>
<comment type="subcellular location">
    <subcellularLocation>
        <location evidence="1">Cell membrane</location>
        <topology evidence="1">Peripheral membrane protein</topology>
    </subcellularLocation>
</comment>
<evidence type="ECO:0000256" key="2">
    <source>
        <dbReference type="ARBA" id="ARBA00005417"/>
    </source>
</evidence>
<dbReference type="GO" id="GO:0015087">
    <property type="term" value="F:cobalt ion transmembrane transporter activity"/>
    <property type="evidence" value="ECO:0007669"/>
    <property type="project" value="UniProtKB-ARBA"/>
</dbReference>
<evidence type="ECO:0000313" key="11">
    <source>
        <dbReference type="Proteomes" id="UP000243739"/>
    </source>
</evidence>
<keyword evidence="7" id="KW-1278">Translocase</keyword>
<dbReference type="AlphaFoldDB" id="A0A1D2YS66"/>
<reference evidence="10 11" key="1">
    <citation type="submission" date="2016-09" db="EMBL/GenBank/DDBJ databases">
        <title>Draft genome sequence for the type strain of Vulcanibacillus modesticaldus BR, a strictly anaerobic, moderately thermophilic, and nitrate-reducing bacterium from deep sea-hydrothermal vents of the Mid-Atlantic Ridge.</title>
        <authorList>
            <person name="Abin C.A."/>
            <person name="Hollibaugh J.T."/>
        </authorList>
    </citation>
    <scope>NUCLEOTIDE SEQUENCE [LARGE SCALE GENOMIC DNA]</scope>
    <source>
        <strain evidence="10 11">BR</strain>
    </source>
</reference>
<keyword evidence="3" id="KW-0813">Transport</keyword>
<dbReference type="InterPro" id="IPR050095">
    <property type="entry name" value="ECF_ABC_transporter_ATP-bd"/>
</dbReference>
<dbReference type="SUPFAM" id="SSF52540">
    <property type="entry name" value="P-loop containing nucleoside triphosphate hydrolases"/>
    <property type="match status" value="1"/>
</dbReference>
<dbReference type="InterPro" id="IPR015856">
    <property type="entry name" value="ABC_transpr_CbiO/EcfA_su"/>
</dbReference>
<dbReference type="PANTHER" id="PTHR43553">
    <property type="entry name" value="HEAVY METAL TRANSPORTER"/>
    <property type="match status" value="1"/>
</dbReference>
<dbReference type="GO" id="GO:0042626">
    <property type="term" value="F:ATPase-coupled transmembrane transporter activity"/>
    <property type="evidence" value="ECO:0007669"/>
    <property type="project" value="TreeGrafter"/>
</dbReference>
<dbReference type="STRING" id="337097.BHF71_04650"/>
<evidence type="ECO:0000256" key="1">
    <source>
        <dbReference type="ARBA" id="ARBA00004202"/>
    </source>
</evidence>
<keyword evidence="6" id="KW-0067">ATP-binding</keyword>
<dbReference type="GO" id="GO:0043190">
    <property type="term" value="C:ATP-binding cassette (ABC) transporter complex"/>
    <property type="evidence" value="ECO:0007669"/>
    <property type="project" value="TreeGrafter"/>
</dbReference>
<keyword evidence="8" id="KW-0472">Membrane</keyword>
<dbReference type="SMART" id="SM00382">
    <property type="entry name" value="AAA"/>
    <property type="match status" value="1"/>
</dbReference>
<accession>A0A1D2YS66</accession>
<dbReference type="EMBL" id="MIJF01000089">
    <property type="protein sequence ID" value="OEF96447.1"/>
    <property type="molecule type" value="Genomic_DNA"/>
</dbReference>
<dbReference type="InterPro" id="IPR017871">
    <property type="entry name" value="ABC_transporter-like_CS"/>
</dbReference>
<dbReference type="PROSITE" id="PS50893">
    <property type="entry name" value="ABC_TRANSPORTER_2"/>
    <property type="match status" value="1"/>
</dbReference>
<evidence type="ECO:0000256" key="8">
    <source>
        <dbReference type="ARBA" id="ARBA00023136"/>
    </source>
</evidence>
<comment type="similarity">
    <text evidence="2">Belongs to the ABC transporter superfamily.</text>
</comment>
<evidence type="ECO:0000256" key="5">
    <source>
        <dbReference type="ARBA" id="ARBA00022741"/>
    </source>
</evidence>
<evidence type="ECO:0000313" key="10">
    <source>
        <dbReference type="EMBL" id="OEF96447.1"/>
    </source>
</evidence>
<dbReference type="Gene3D" id="3.40.50.300">
    <property type="entry name" value="P-loop containing nucleotide triphosphate hydrolases"/>
    <property type="match status" value="1"/>
</dbReference>
<evidence type="ECO:0000256" key="7">
    <source>
        <dbReference type="ARBA" id="ARBA00022967"/>
    </source>
</evidence>
<feature type="domain" description="ABC transporter" evidence="9">
    <location>
        <begin position="6"/>
        <end position="242"/>
    </location>
</feature>
<evidence type="ECO:0000256" key="4">
    <source>
        <dbReference type="ARBA" id="ARBA00022475"/>
    </source>
</evidence>
<dbReference type="GO" id="GO:0016887">
    <property type="term" value="F:ATP hydrolysis activity"/>
    <property type="evidence" value="ECO:0007669"/>
    <property type="project" value="InterPro"/>
</dbReference>
<dbReference type="InterPro" id="IPR003439">
    <property type="entry name" value="ABC_transporter-like_ATP-bd"/>
</dbReference>
<proteinExistence type="inferred from homology"/>
<keyword evidence="4" id="KW-1003">Cell membrane</keyword>
<dbReference type="NCBIfam" id="NF010167">
    <property type="entry name" value="PRK13648.1"/>
    <property type="match status" value="1"/>
</dbReference>